<sequence length="87" mass="9356">MNAGNRYVINRFLLKTAVLGAAASLRSREGAWRVAAVLFLLASALDALIALVRRHRPTDRSLTYWDEAAAFLLLSGLATAIAIGSSK</sequence>
<keyword evidence="1" id="KW-1133">Transmembrane helix</keyword>
<dbReference type="AlphaFoldDB" id="A0A916TFM4"/>
<keyword evidence="3" id="KW-1185">Reference proteome</keyword>
<dbReference type="RefSeq" id="WP_188661268.1">
    <property type="nucleotide sequence ID" value="NZ_BMIH01000009.1"/>
</dbReference>
<evidence type="ECO:0000313" key="3">
    <source>
        <dbReference type="Proteomes" id="UP000623067"/>
    </source>
</evidence>
<comment type="caution">
    <text evidence="2">The sequence shown here is derived from an EMBL/GenBank/DDBJ whole genome shotgun (WGS) entry which is preliminary data.</text>
</comment>
<name>A0A916TFM4_9SPHN</name>
<gene>
    <name evidence="2" type="ORF">GCM10011380_36120</name>
</gene>
<organism evidence="2 3">
    <name type="scientific">Sphingomonas metalli</name>
    <dbReference type="NCBI Taxonomy" id="1779358"/>
    <lineage>
        <taxon>Bacteria</taxon>
        <taxon>Pseudomonadati</taxon>
        <taxon>Pseudomonadota</taxon>
        <taxon>Alphaproteobacteria</taxon>
        <taxon>Sphingomonadales</taxon>
        <taxon>Sphingomonadaceae</taxon>
        <taxon>Sphingomonas</taxon>
    </lineage>
</organism>
<keyword evidence="1" id="KW-0812">Transmembrane</keyword>
<proteinExistence type="predicted"/>
<feature type="transmembrane region" description="Helical" evidence="1">
    <location>
        <begin position="64"/>
        <end position="84"/>
    </location>
</feature>
<protein>
    <submittedName>
        <fullName evidence="2">Uncharacterized protein</fullName>
    </submittedName>
</protein>
<reference evidence="2" key="1">
    <citation type="journal article" date="2014" name="Int. J. Syst. Evol. Microbiol.">
        <title>Complete genome sequence of Corynebacterium casei LMG S-19264T (=DSM 44701T), isolated from a smear-ripened cheese.</title>
        <authorList>
            <consortium name="US DOE Joint Genome Institute (JGI-PGF)"/>
            <person name="Walter F."/>
            <person name="Albersmeier A."/>
            <person name="Kalinowski J."/>
            <person name="Ruckert C."/>
        </authorList>
    </citation>
    <scope>NUCLEOTIDE SEQUENCE</scope>
    <source>
        <strain evidence="2">CGMCC 1.15330</strain>
    </source>
</reference>
<dbReference type="EMBL" id="BMIH01000009">
    <property type="protein sequence ID" value="GGB43442.1"/>
    <property type="molecule type" value="Genomic_DNA"/>
</dbReference>
<keyword evidence="1" id="KW-0472">Membrane</keyword>
<reference evidence="2" key="2">
    <citation type="submission" date="2020-09" db="EMBL/GenBank/DDBJ databases">
        <authorList>
            <person name="Sun Q."/>
            <person name="Zhou Y."/>
        </authorList>
    </citation>
    <scope>NUCLEOTIDE SEQUENCE</scope>
    <source>
        <strain evidence="2">CGMCC 1.15330</strain>
    </source>
</reference>
<evidence type="ECO:0000256" key="1">
    <source>
        <dbReference type="SAM" id="Phobius"/>
    </source>
</evidence>
<accession>A0A916TFM4</accession>
<dbReference type="Proteomes" id="UP000623067">
    <property type="component" value="Unassembled WGS sequence"/>
</dbReference>
<feature type="transmembrane region" description="Helical" evidence="1">
    <location>
        <begin position="31"/>
        <end position="52"/>
    </location>
</feature>
<evidence type="ECO:0000313" key="2">
    <source>
        <dbReference type="EMBL" id="GGB43442.1"/>
    </source>
</evidence>